<dbReference type="STRING" id="43989.cce_3289"/>
<accession>B1WY53</accession>
<name>B1WY53_CROS5</name>
<sequence>MNYFKLMMFLGIFSTILPFSFPSIALETNVNINRIEIAQNRDPETYVKVQDMNSLVMQIDEGEYRFRGILKRAGSTEFVGNDRQSRVIFNPYNGHIQVFNVATGTEFYNYYIDPVSGVGEDPSTMCDPDTEPC</sequence>
<dbReference type="OrthoDB" id="574691at2"/>
<evidence type="ECO:0000313" key="2">
    <source>
        <dbReference type="Proteomes" id="UP000001203"/>
    </source>
</evidence>
<dbReference type="KEGG" id="cyt:cce_3289"/>
<keyword evidence="2" id="KW-1185">Reference proteome</keyword>
<reference evidence="1 2" key="1">
    <citation type="journal article" date="2008" name="Proc. Natl. Acad. Sci. U.S.A.">
        <title>The genome of Cyanothece 51142, a unicellular diazotrophic cyanobacterium important in the marine nitrogen cycle.</title>
        <authorList>
            <person name="Welsh E.A."/>
            <person name="Liberton M."/>
            <person name="Stoeckel J."/>
            <person name="Loh T."/>
            <person name="Elvitigala T."/>
            <person name="Wang C."/>
            <person name="Wollam A."/>
            <person name="Fulton R.S."/>
            <person name="Clifton S.W."/>
            <person name="Jacobs J.M."/>
            <person name="Aurora R."/>
            <person name="Ghosh B.K."/>
            <person name="Sherman L.A."/>
            <person name="Smith R.D."/>
            <person name="Wilson R.K."/>
            <person name="Pakrasi H.B."/>
        </authorList>
    </citation>
    <scope>NUCLEOTIDE SEQUENCE [LARGE SCALE GENOMIC DNA]</scope>
    <source>
        <strain evidence="2">ATCC 51142 / BH68</strain>
    </source>
</reference>
<gene>
    <name evidence="1" type="ordered locus">cce_3289</name>
</gene>
<dbReference type="HOGENOM" id="CLU_2045801_0_0_3"/>
<dbReference type="AlphaFoldDB" id="B1WY53"/>
<proteinExistence type="predicted"/>
<dbReference type="Proteomes" id="UP000001203">
    <property type="component" value="Chromosome circular"/>
</dbReference>
<evidence type="ECO:0000313" key="1">
    <source>
        <dbReference type="EMBL" id="ACB52637.1"/>
    </source>
</evidence>
<dbReference type="EMBL" id="CP000806">
    <property type="protein sequence ID" value="ACB52637.1"/>
    <property type="molecule type" value="Genomic_DNA"/>
</dbReference>
<organism evidence="1 2">
    <name type="scientific">Crocosphaera subtropica (strain ATCC 51142 / BH68)</name>
    <name type="common">Cyanothece sp. (strain ATCC 51142)</name>
    <dbReference type="NCBI Taxonomy" id="43989"/>
    <lineage>
        <taxon>Bacteria</taxon>
        <taxon>Bacillati</taxon>
        <taxon>Cyanobacteriota</taxon>
        <taxon>Cyanophyceae</taxon>
        <taxon>Oscillatoriophycideae</taxon>
        <taxon>Chroococcales</taxon>
        <taxon>Aphanothecaceae</taxon>
        <taxon>Crocosphaera</taxon>
        <taxon>Crocosphaera subtropica</taxon>
    </lineage>
</organism>
<dbReference type="eggNOG" id="ENOG50335W4">
    <property type="taxonomic scope" value="Bacteria"/>
</dbReference>
<dbReference type="RefSeq" id="WP_009547912.1">
    <property type="nucleotide sequence ID" value="NC_010546.1"/>
</dbReference>
<protein>
    <submittedName>
        <fullName evidence="1">Uncharacterized protein</fullName>
    </submittedName>
</protein>